<dbReference type="AlphaFoldDB" id="A0A1V3NRE1"/>
<comment type="caution">
    <text evidence="1">The sequence shown here is derived from an EMBL/GenBank/DDBJ whole genome shotgun (WGS) entry which is preliminary data.</text>
</comment>
<organism evidence="1 2">
    <name type="scientific">Thioalkalivibrio denitrificans</name>
    <dbReference type="NCBI Taxonomy" id="108003"/>
    <lineage>
        <taxon>Bacteria</taxon>
        <taxon>Pseudomonadati</taxon>
        <taxon>Pseudomonadota</taxon>
        <taxon>Gammaproteobacteria</taxon>
        <taxon>Chromatiales</taxon>
        <taxon>Ectothiorhodospiraceae</taxon>
        <taxon>Thioalkalivibrio</taxon>
    </lineage>
</organism>
<dbReference type="InterPro" id="IPR036909">
    <property type="entry name" value="Cyt_c-like_dom_sf"/>
</dbReference>
<name>A0A1V3NRE1_9GAMM</name>
<dbReference type="GO" id="GO:0020037">
    <property type="term" value="F:heme binding"/>
    <property type="evidence" value="ECO:0007669"/>
    <property type="project" value="InterPro"/>
</dbReference>
<evidence type="ECO:0008006" key="3">
    <source>
        <dbReference type="Google" id="ProtNLM"/>
    </source>
</evidence>
<reference evidence="1 2" key="1">
    <citation type="submission" date="2017-02" db="EMBL/GenBank/DDBJ databases">
        <title>Genomic diversity within the haloalkaliphilic genus Thioalkalivibrio.</title>
        <authorList>
            <person name="Ahn A.-C."/>
            <person name="Meier-Kolthoff J."/>
            <person name="Overmars L."/>
            <person name="Richter M."/>
            <person name="Woyke T."/>
            <person name="Sorokin D.Y."/>
            <person name="Muyzer G."/>
        </authorList>
    </citation>
    <scope>NUCLEOTIDE SEQUENCE [LARGE SCALE GENOMIC DNA]</scope>
    <source>
        <strain evidence="1 2">ALJD</strain>
    </source>
</reference>
<dbReference type="Proteomes" id="UP000189462">
    <property type="component" value="Unassembled WGS sequence"/>
</dbReference>
<dbReference type="STRING" id="108003.B1C78_03565"/>
<dbReference type="SUPFAM" id="SSF46626">
    <property type="entry name" value="Cytochrome c"/>
    <property type="match status" value="1"/>
</dbReference>
<accession>A0A1V3NRE1</accession>
<dbReference type="Gene3D" id="1.10.760.10">
    <property type="entry name" value="Cytochrome c-like domain"/>
    <property type="match status" value="1"/>
</dbReference>
<proteinExistence type="predicted"/>
<evidence type="ECO:0000313" key="1">
    <source>
        <dbReference type="EMBL" id="OOG27574.1"/>
    </source>
</evidence>
<dbReference type="GO" id="GO:0009055">
    <property type="term" value="F:electron transfer activity"/>
    <property type="evidence" value="ECO:0007669"/>
    <property type="project" value="InterPro"/>
</dbReference>
<sequence length="104" mass="12231">MGIMTRRRASIRITMPLAGLVMFWIISAPLAAQDFDPGRALYQNHCQQCHEQWVHTRERRRVSTLGGLREQVASWSVHAGLQWTSEEIELVTRYVNRRYYQLTE</sequence>
<dbReference type="EMBL" id="MVBK01000019">
    <property type="protein sequence ID" value="OOG27574.1"/>
    <property type="molecule type" value="Genomic_DNA"/>
</dbReference>
<gene>
    <name evidence="1" type="ORF">B1C78_03565</name>
</gene>
<evidence type="ECO:0000313" key="2">
    <source>
        <dbReference type="Proteomes" id="UP000189462"/>
    </source>
</evidence>
<protein>
    <recommendedName>
        <fullName evidence="3">Cytochrome c domain-containing protein</fullName>
    </recommendedName>
</protein>
<keyword evidence="2" id="KW-1185">Reference proteome</keyword>